<sequence>MQDQLVQYNGKNYVLLYRYSSDYCEIQDTKNRYQILLVEYSKLSFKTN</sequence>
<comment type="caution">
    <text evidence="1">The sequence shown here is derived from an EMBL/GenBank/DDBJ whole genome shotgun (WGS) entry which is preliminary data.</text>
</comment>
<keyword evidence="2" id="KW-1185">Reference proteome</keyword>
<accession>A0A561DZ46</accession>
<gene>
    <name evidence="1" type="ORF">FB550_101642</name>
</gene>
<name>A0A561DZ46_9BACI</name>
<evidence type="ECO:0008006" key="3">
    <source>
        <dbReference type="Google" id="ProtNLM"/>
    </source>
</evidence>
<organism evidence="1 2">
    <name type="scientific">Neobacillus bataviensis</name>
    <dbReference type="NCBI Taxonomy" id="220685"/>
    <lineage>
        <taxon>Bacteria</taxon>
        <taxon>Bacillati</taxon>
        <taxon>Bacillota</taxon>
        <taxon>Bacilli</taxon>
        <taxon>Bacillales</taxon>
        <taxon>Bacillaceae</taxon>
        <taxon>Neobacillus</taxon>
    </lineage>
</organism>
<dbReference type="EMBL" id="VIVN01000001">
    <property type="protein sequence ID" value="TWE08616.1"/>
    <property type="molecule type" value="Genomic_DNA"/>
</dbReference>
<dbReference type="AlphaFoldDB" id="A0A561DZ46"/>
<proteinExistence type="predicted"/>
<protein>
    <recommendedName>
        <fullName evidence="3">YolD-like protein</fullName>
    </recommendedName>
</protein>
<dbReference type="Proteomes" id="UP000319671">
    <property type="component" value="Unassembled WGS sequence"/>
</dbReference>
<reference evidence="1 2" key="1">
    <citation type="submission" date="2019-06" db="EMBL/GenBank/DDBJ databases">
        <title>Sorghum-associated microbial communities from plants grown in Nebraska, USA.</title>
        <authorList>
            <person name="Schachtman D."/>
        </authorList>
    </citation>
    <scope>NUCLEOTIDE SEQUENCE [LARGE SCALE GENOMIC DNA]</scope>
    <source>
        <strain evidence="1 2">2482</strain>
    </source>
</reference>
<evidence type="ECO:0000313" key="2">
    <source>
        <dbReference type="Proteomes" id="UP000319671"/>
    </source>
</evidence>
<evidence type="ECO:0000313" key="1">
    <source>
        <dbReference type="EMBL" id="TWE08616.1"/>
    </source>
</evidence>